<comment type="similarity">
    <text evidence="2">Belongs to the tetraspanin (TM4SF) family.</text>
</comment>
<dbReference type="OrthoDB" id="5870230at2759"/>
<dbReference type="Pfam" id="PF00335">
    <property type="entry name" value="Tetraspanin"/>
    <property type="match status" value="1"/>
</dbReference>
<keyword evidence="6" id="KW-0325">Glycoprotein</keyword>
<gene>
    <name evidence="10" type="primary">TSPAN2</name>
</gene>
<dbReference type="GeneTree" id="ENSGT00940000157504"/>
<keyword evidence="3 9" id="KW-0812">Transmembrane</keyword>
<dbReference type="GO" id="GO:0042552">
    <property type="term" value="P:myelination"/>
    <property type="evidence" value="ECO:0007669"/>
    <property type="project" value="Ensembl"/>
</dbReference>
<dbReference type="InterPro" id="IPR018499">
    <property type="entry name" value="Tetraspanin/Peripherin"/>
</dbReference>
<evidence type="ECO:0000256" key="1">
    <source>
        <dbReference type="ARBA" id="ARBA00004141"/>
    </source>
</evidence>
<dbReference type="GO" id="GO:0061564">
    <property type="term" value="P:axon development"/>
    <property type="evidence" value="ECO:0007669"/>
    <property type="project" value="Ensembl"/>
</dbReference>
<dbReference type="GO" id="GO:0006954">
    <property type="term" value="P:inflammatory response"/>
    <property type="evidence" value="ECO:0007669"/>
    <property type="project" value="Ensembl"/>
</dbReference>
<dbReference type="InterPro" id="IPR008952">
    <property type="entry name" value="Tetraspanin_EC2_sf"/>
</dbReference>
<evidence type="ECO:0000256" key="9">
    <source>
        <dbReference type="SAM" id="Phobius"/>
    </source>
</evidence>
<evidence type="ECO:0000256" key="7">
    <source>
        <dbReference type="ARBA" id="ARBA00056952"/>
    </source>
</evidence>
<protein>
    <recommendedName>
        <fullName evidence="8">Tetraspanin-2</fullName>
    </recommendedName>
</protein>
<keyword evidence="11" id="KW-1185">Reference proteome</keyword>
<keyword evidence="4 9" id="KW-1133">Transmembrane helix</keyword>
<feature type="transmembrane region" description="Helical" evidence="9">
    <location>
        <begin position="249"/>
        <end position="275"/>
    </location>
</feature>
<dbReference type="GO" id="GO:0048709">
    <property type="term" value="P:oligodendrocyte differentiation"/>
    <property type="evidence" value="ECO:0007669"/>
    <property type="project" value="Ensembl"/>
</dbReference>
<evidence type="ECO:0000256" key="8">
    <source>
        <dbReference type="ARBA" id="ARBA00072059"/>
    </source>
</evidence>
<dbReference type="Gene3D" id="1.10.1450.10">
    <property type="entry name" value="Tetraspanin"/>
    <property type="match status" value="1"/>
</dbReference>
<reference evidence="10" key="1">
    <citation type="submission" date="2025-08" db="UniProtKB">
        <authorList>
            <consortium name="Ensembl"/>
        </authorList>
    </citation>
    <scope>IDENTIFICATION</scope>
</reference>
<evidence type="ECO:0000313" key="11">
    <source>
        <dbReference type="Proteomes" id="UP000694559"/>
    </source>
</evidence>
<evidence type="ECO:0000313" key="10">
    <source>
        <dbReference type="Ensembl" id="ENSNNAP00000007091.1"/>
    </source>
</evidence>
<sequence>MGPKQPAAPPRLLLAGSALAPSLAGKRQGVKALAAASGLDRRACSWLLQKEEESPRGRAAAAMGRVQGGMRCVKFLLFLFNFIFWLAGSAVIAFGLWLRFGNVIRDLATDEASPEYFYMGLYVLIGAGVLMMAVGFFGCCGAARESQCLLGAFFTCLLVIFAAEIAAGVFAFLGKKTAVNEVQAIYEKAYENYISDQSKNKTLIKFHDALQCCGKDSDVQVKPTCPKDTGPSKNCLTEIETLVNSNLHLLGIVGIAIAGITIFGMVFSMVLCCAIRNTRDML</sequence>
<organism evidence="10 11">
    <name type="scientific">Naja naja</name>
    <name type="common">Indian cobra</name>
    <dbReference type="NCBI Taxonomy" id="35670"/>
    <lineage>
        <taxon>Eukaryota</taxon>
        <taxon>Metazoa</taxon>
        <taxon>Chordata</taxon>
        <taxon>Craniata</taxon>
        <taxon>Vertebrata</taxon>
        <taxon>Euteleostomi</taxon>
        <taxon>Lepidosauria</taxon>
        <taxon>Squamata</taxon>
        <taxon>Bifurcata</taxon>
        <taxon>Unidentata</taxon>
        <taxon>Episquamata</taxon>
        <taxon>Toxicofera</taxon>
        <taxon>Serpentes</taxon>
        <taxon>Colubroidea</taxon>
        <taxon>Elapidae</taxon>
        <taxon>Elapinae</taxon>
        <taxon>Naja</taxon>
    </lineage>
</organism>
<dbReference type="GO" id="GO:0005886">
    <property type="term" value="C:plasma membrane"/>
    <property type="evidence" value="ECO:0007669"/>
    <property type="project" value="Ensembl"/>
</dbReference>
<dbReference type="PROSITE" id="PS00421">
    <property type="entry name" value="TM4_1"/>
    <property type="match status" value="1"/>
</dbReference>
<evidence type="ECO:0000256" key="3">
    <source>
        <dbReference type="ARBA" id="ARBA00022692"/>
    </source>
</evidence>
<reference evidence="10" key="2">
    <citation type="submission" date="2025-09" db="UniProtKB">
        <authorList>
            <consortium name="Ensembl"/>
        </authorList>
    </citation>
    <scope>IDENTIFICATION</scope>
</reference>
<accession>A0A8C6VKH6</accession>
<feature type="transmembrane region" description="Helical" evidence="9">
    <location>
        <begin position="75"/>
        <end position="97"/>
    </location>
</feature>
<evidence type="ECO:0000256" key="5">
    <source>
        <dbReference type="ARBA" id="ARBA00023136"/>
    </source>
</evidence>
<evidence type="ECO:0000256" key="6">
    <source>
        <dbReference type="ARBA" id="ARBA00023180"/>
    </source>
</evidence>
<dbReference type="GO" id="GO:0005654">
    <property type="term" value="C:nucleoplasm"/>
    <property type="evidence" value="ECO:0007669"/>
    <property type="project" value="Ensembl"/>
</dbReference>
<dbReference type="Proteomes" id="UP000694559">
    <property type="component" value="Unplaced"/>
</dbReference>
<evidence type="ECO:0000256" key="4">
    <source>
        <dbReference type="ARBA" id="ARBA00022989"/>
    </source>
</evidence>
<name>A0A8C6VKH6_NAJNA</name>
<proteinExistence type="inferred from homology"/>
<dbReference type="GO" id="GO:0043209">
    <property type="term" value="C:myelin sheath"/>
    <property type="evidence" value="ECO:0007669"/>
    <property type="project" value="Ensembl"/>
</dbReference>
<dbReference type="GO" id="GO:0014002">
    <property type="term" value="P:astrocyte development"/>
    <property type="evidence" value="ECO:0007669"/>
    <property type="project" value="Ensembl"/>
</dbReference>
<dbReference type="FunFam" id="1.10.1450.10:FF:000015">
    <property type="entry name" value="Tetraspanin"/>
    <property type="match status" value="1"/>
</dbReference>
<dbReference type="PRINTS" id="PR00259">
    <property type="entry name" value="TMFOUR"/>
</dbReference>
<comment type="function">
    <text evidence="7">May play a role in signalling in oligodendrocytes in the early stages of their terminal differentiation into myelin-forming glia and may also function in stabilizing the mature sheath.</text>
</comment>
<dbReference type="Ensembl" id="ENSNNAT00000007444.1">
    <property type="protein sequence ID" value="ENSNNAP00000007091.1"/>
    <property type="gene ID" value="ENSNNAG00000004813.1"/>
</dbReference>
<dbReference type="PANTHER" id="PTHR19282:SF155">
    <property type="entry name" value="TETRASPANIN-2"/>
    <property type="match status" value="1"/>
</dbReference>
<feature type="transmembrane region" description="Helical" evidence="9">
    <location>
        <begin position="117"/>
        <end position="137"/>
    </location>
</feature>
<comment type="subcellular location">
    <subcellularLocation>
        <location evidence="1">Membrane</location>
        <topology evidence="1">Multi-pass membrane protein</topology>
    </subcellularLocation>
</comment>
<feature type="transmembrane region" description="Helical" evidence="9">
    <location>
        <begin position="149"/>
        <end position="173"/>
    </location>
</feature>
<dbReference type="SUPFAM" id="SSF48652">
    <property type="entry name" value="Tetraspanin"/>
    <property type="match status" value="1"/>
</dbReference>
<dbReference type="OMA" id="VQVKPTC"/>
<evidence type="ECO:0000256" key="2">
    <source>
        <dbReference type="ARBA" id="ARBA00006840"/>
    </source>
</evidence>
<dbReference type="InterPro" id="IPR018503">
    <property type="entry name" value="Tetraspanin_CS"/>
</dbReference>
<dbReference type="GO" id="GO:0014005">
    <property type="term" value="P:microglia development"/>
    <property type="evidence" value="ECO:0007669"/>
    <property type="project" value="Ensembl"/>
</dbReference>
<keyword evidence="5 9" id="KW-0472">Membrane</keyword>
<dbReference type="PANTHER" id="PTHR19282">
    <property type="entry name" value="TETRASPANIN"/>
    <property type="match status" value="1"/>
</dbReference>
<dbReference type="AlphaFoldDB" id="A0A8C6VKH6"/>